<dbReference type="PANTHER" id="PTHR36173">
    <property type="entry name" value="RIBONUCLEASE VAPC16-RELATED"/>
    <property type="match status" value="1"/>
</dbReference>
<dbReference type="Proteomes" id="UP000008815">
    <property type="component" value="Chromosome 1"/>
</dbReference>
<proteinExistence type="predicted"/>
<gene>
    <name evidence="2" type="ordered locus">BMULJ_00590</name>
</gene>
<dbReference type="InterPro" id="IPR052919">
    <property type="entry name" value="TA_system_RNase"/>
</dbReference>
<accession>A0A0H3KC65</accession>
<dbReference type="RefSeq" id="WP_012214084.1">
    <property type="nucleotide sequence ID" value="NC_010084.1"/>
</dbReference>
<sequence length="129" mass="14029">MKLLLDTPIALWAAEGAPQLSTTAAALIGHPENTLYVSAASIWEIAIKYRKGNLPVHPRDARSAFRLAGFAELPISSDHVEGVAALPDFPDHADPFDRVMVAQALHEGMPLVSADPKLWRYHATLVLRA</sequence>
<keyword evidence="3" id="KW-1185">Reference proteome</keyword>
<dbReference type="AlphaFoldDB" id="A0A0H3KC65"/>
<dbReference type="SUPFAM" id="SSF88723">
    <property type="entry name" value="PIN domain-like"/>
    <property type="match status" value="1"/>
</dbReference>
<reference evidence="2 3" key="1">
    <citation type="submission" date="2007-04" db="EMBL/GenBank/DDBJ databases">
        <title>Complete genome sequence of Burkholderia multivorans ATCC 17616.</title>
        <authorList>
            <person name="Ohtsubo Y."/>
            <person name="Yamashita A."/>
            <person name="Kurokawa K."/>
            <person name="Takami H."/>
            <person name="Yuhara S."/>
            <person name="Nishiyama E."/>
            <person name="Endo R."/>
            <person name="Miyazaki R."/>
            <person name="Ono A."/>
            <person name="Yano K."/>
            <person name="Ito M."/>
            <person name="Sota M."/>
            <person name="Yuji N."/>
            <person name="Hattori M."/>
            <person name="Tsuda M."/>
        </authorList>
    </citation>
    <scope>NUCLEOTIDE SEQUENCE [LARGE SCALE GENOMIC DNA]</scope>
    <source>
        <strain evidence="3">ATCC 17616 / 249</strain>
    </source>
</reference>
<dbReference type="KEGG" id="bmu:Bmul_2648"/>
<dbReference type="CDD" id="cd09872">
    <property type="entry name" value="PIN_Sll0205-like"/>
    <property type="match status" value="1"/>
</dbReference>
<evidence type="ECO:0000313" key="2">
    <source>
        <dbReference type="EMBL" id="BAG42554.1"/>
    </source>
</evidence>
<evidence type="ECO:0000313" key="3">
    <source>
        <dbReference type="Proteomes" id="UP000008815"/>
    </source>
</evidence>
<name>A0A0H3KC65_BURM1</name>
<dbReference type="Gene3D" id="3.40.50.1010">
    <property type="entry name" value="5'-nuclease"/>
    <property type="match status" value="1"/>
</dbReference>
<feature type="domain" description="PIN" evidence="1">
    <location>
        <begin position="4"/>
        <end position="118"/>
    </location>
</feature>
<evidence type="ECO:0000259" key="1">
    <source>
        <dbReference type="Pfam" id="PF01850"/>
    </source>
</evidence>
<dbReference type="eggNOG" id="COG3744">
    <property type="taxonomic scope" value="Bacteria"/>
</dbReference>
<dbReference type="InterPro" id="IPR002716">
    <property type="entry name" value="PIN_dom"/>
</dbReference>
<dbReference type="HOGENOM" id="CLU_129890_0_1_4"/>
<dbReference type="EMBL" id="AP009385">
    <property type="protein sequence ID" value="BAG42554.1"/>
    <property type="molecule type" value="Genomic_DNA"/>
</dbReference>
<protein>
    <submittedName>
        <fullName evidence="2">PilT-like protein</fullName>
    </submittedName>
</protein>
<dbReference type="PANTHER" id="PTHR36173:SF2">
    <property type="entry name" value="RIBONUCLEASE VAPC16"/>
    <property type="match status" value="1"/>
</dbReference>
<dbReference type="Pfam" id="PF01850">
    <property type="entry name" value="PIN"/>
    <property type="match status" value="1"/>
</dbReference>
<dbReference type="InterPro" id="IPR041705">
    <property type="entry name" value="PIN_Sll0205"/>
</dbReference>
<dbReference type="InterPro" id="IPR029060">
    <property type="entry name" value="PIN-like_dom_sf"/>
</dbReference>
<dbReference type="KEGG" id="bmj:BMULJ_00590"/>
<organism evidence="2 3">
    <name type="scientific">Burkholderia multivorans (strain ATCC 17616 / 249)</name>
    <dbReference type="NCBI Taxonomy" id="395019"/>
    <lineage>
        <taxon>Bacteria</taxon>
        <taxon>Pseudomonadati</taxon>
        <taxon>Pseudomonadota</taxon>
        <taxon>Betaproteobacteria</taxon>
        <taxon>Burkholderiales</taxon>
        <taxon>Burkholderiaceae</taxon>
        <taxon>Burkholderia</taxon>
        <taxon>Burkholderia cepacia complex</taxon>
    </lineage>
</organism>
<dbReference type="STRING" id="395019.BMULJ_00590"/>